<evidence type="ECO:0000256" key="1">
    <source>
        <dbReference type="SAM" id="Phobius"/>
    </source>
</evidence>
<keyword evidence="1" id="KW-1133">Transmembrane helix</keyword>
<dbReference type="AlphaFoldDB" id="A0A366DR93"/>
<evidence type="ECO:0000313" key="2">
    <source>
        <dbReference type="EMBL" id="RBO91794.1"/>
    </source>
</evidence>
<keyword evidence="1" id="KW-0812">Transmembrane</keyword>
<comment type="caution">
    <text evidence="2">The sequence shown here is derived from an EMBL/GenBank/DDBJ whole genome shotgun (WGS) entry which is preliminary data.</text>
</comment>
<accession>A0A366DR93</accession>
<feature type="transmembrane region" description="Helical" evidence="1">
    <location>
        <begin position="75"/>
        <end position="95"/>
    </location>
</feature>
<proteinExistence type="predicted"/>
<dbReference type="EMBL" id="QNRE01000004">
    <property type="protein sequence ID" value="RBO91794.1"/>
    <property type="molecule type" value="Genomic_DNA"/>
</dbReference>
<sequence>MSAMANPPVAAWRDRVARVLLVLGAVAALAGAASMIPDYTALAGAEVERVWRSFGLVVFAGLFLLLAWRPRGLPGVWELVIFHKAALTVAGVVWLSGEVDGAGELVVSDGVLTAVLVGCYLLTEGWTAWRPSPPAEV</sequence>
<dbReference type="RefSeq" id="WP_067509781.1">
    <property type="nucleotide sequence ID" value="NZ_CP107943.1"/>
</dbReference>
<reference evidence="2 3" key="1">
    <citation type="submission" date="2018-06" db="EMBL/GenBank/DDBJ databases">
        <title>Genomic Encyclopedia of Type Strains, Phase IV (KMG-IV): sequencing the most valuable type-strain genomes for metagenomic binning, comparative biology and taxonomic classification.</title>
        <authorList>
            <person name="Goeker M."/>
        </authorList>
    </citation>
    <scope>NUCLEOTIDE SEQUENCE [LARGE SCALE GENOMIC DNA]</scope>
    <source>
        <strain evidence="2 3">DSM 44599</strain>
    </source>
</reference>
<protein>
    <submittedName>
        <fullName evidence="2">Uncharacterized protein</fullName>
    </submittedName>
</protein>
<organism evidence="2 3">
    <name type="scientific">Nocardia puris</name>
    <dbReference type="NCBI Taxonomy" id="208602"/>
    <lineage>
        <taxon>Bacteria</taxon>
        <taxon>Bacillati</taxon>
        <taxon>Actinomycetota</taxon>
        <taxon>Actinomycetes</taxon>
        <taxon>Mycobacteriales</taxon>
        <taxon>Nocardiaceae</taxon>
        <taxon>Nocardia</taxon>
    </lineage>
</organism>
<keyword evidence="1" id="KW-0472">Membrane</keyword>
<gene>
    <name evidence="2" type="ORF">DFR74_104503</name>
</gene>
<feature type="transmembrane region" description="Helical" evidence="1">
    <location>
        <begin position="101"/>
        <end position="122"/>
    </location>
</feature>
<dbReference type="Proteomes" id="UP000252586">
    <property type="component" value="Unassembled WGS sequence"/>
</dbReference>
<evidence type="ECO:0000313" key="3">
    <source>
        <dbReference type="Proteomes" id="UP000252586"/>
    </source>
</evidence>
<feature type="transmembrane region" description="Helical" evidence="1">
    <location>
        <begin position="50"/>
        <end position="68"/>
    </location>
</feature>
<keyword evidence="3" id="KW-1185">Reference proteome</keyword>
<dbReference type="OrthoDB" id="3692345at2"/>
<dbReference type="STRING" id="1210090.GCA_001613185_03419"/>
<name>A0A366DR93_9NOCA</name>